<dbReference type="AlphaFoldDB" id="A0AA97F8S5"/>
<dbReference type="EMBL" id="CP136594">
    <property type="protein sequence ID" value="WOE74575.1"/>
    <property type="molecule type" value="Genomic_DNA"/>
</dbReference>
<dbReference type="GO" id="GO:0046872">
    <property type="term" value="F:metal ion binding"/>
    <property type="evidence" value="ECO:0007669"/>
    <property type="project" value="InterPro"/>
</dbReference>
<accession>A0AA97F8S5</accession>
<reference evidence="1 2" key="1">
    <citation type="submission" date="2023-10" db="EMBL/GenBank/DDBJ databases">
        <title>Complete genome sequence of a Sphingomonadaceae bacterium.</title>
        <authorList>
            <person name="Yan C."/>
        </authorList>
    </citation>
    <scope>NUCLEOTIDE SEQUENCE [LARGE SCALE GENOMIC DNA]</scope>
    <source>
        <strain evidence="1 2">SCSIO 66989</strain>
    </source>
</reference>
<dbReference type="KEGG" id="acoa:RB602_12060"/>
<evidence type="ECO:0000313" key="1">
    <source>
        <dbReference type="EMBL" id="WOE74575.1"/>
    </source>
</evidence>
<proteinExistence type="predicted"/>
<organism evidence="1 2">
    <name type="scientific">Alterisphingorhabdus coralli</name>
    <dbReference type="NCBI Taxonomy" id="3071408"/>
    <lineage>
        <taxon>Bacteria</taxon>
        <taxon>Pseudomonadati</taxon>
        <taxon>Pseudomonadota</taxon>
        <taxon>Alphaproteobacteria</taxon>
        <taxon>Sphingomonadales</taxon>
        <taxon>Sphingomonadaceae</taxon>
        <taxon>Alterisphingorhabdus (ex Yan et al. 2024)</taxon>
    </lineage>
</organism>
<dbReference type="RefSeq" id="WP_317080833.1">
    <property type="nucleotide sequence ID" value="NZ_CP136594.1"/>
</dbReference>
<gene>
    <name evidence="1" type="ORF">RB602_12060</name>
</gene>
<dbReference type="SUPFAM" id="SSF63411">
    <property type="entry name" value="LuxS/MPP-like metallohydrolase"/>
    <property type="match status" value="1"/>
</dbReference>
<dbReference type="InterPro" id="IPR011249">
    <property type="entry name" value="Metalloenz_LuxS/M16"/>
</dbReference>
<keyword evidence="2" id="KW-1185">Reference proteome</keyword>
<name>A0AA97F8S5_9SPHN</name>
<evidence type="ECO:0000313" key="2">
    <source>
        <dbReference type="Proteomes" id="UP001302429"/>
    </source>
</evidence>
<sequence>MNSDNSRHLIYRIILSILSCLLLSFDCQSPNSSKYDLSEIIDESNNGISTIIVDLRGGNWSDRDSVCGNSHLFEHILGRKIFEELLLSQLDFGFSVNGFTSPDSIIIIVKVGGARAGVISALESIQKALGTTPAREIVSQEIRVVNAEIKRLSKPSHDLGQLTASLKGDNGNYLIGNCLRLPDQLDVNAEDLIIDSISVIYESGDSILYDRLNISNNRESSNLAIKGTDFIEGRNQPSAVYFNAAPQDDLDGTKTIKNLALWHYISGKIDGKSQIHFTPISKLGFIARINEEIDNNILQSYKESFLKLNDEEFTEHIKFAQNLFCANMGRKNEDISLVSHRVSIDYWASMSTFTRVCKNNHYAEFMPGSYEDIYLSYPMHGEDSNFSSNTRHSELDRNDNILNICNHTMYDDGIYYDYYHSLMTVMILQELRFQKGVVLSVKKSYKSDGCFAFMISEMTTSRTVIKDTVRQLFIFEDNVLNSMKINRAHKALCLEFSLLARDQINDRECSLEAKAGTVKFIKEFTNNASYTWNVGSDI</sequence>
<dbReference type="Proteomes" id="UP001302429">
    <property type="component" value="Chromosome"/>
</dbReference>
<protein>
    <submittedName>
        <fullName evidence="1">Uncharacterized protein</fullName>
    </submittedName>
</protein>